<dbReference type="PANTHER" id="PTHR42791:SF1">
    <property type="entry name" value="N-ACETYLTRANSFERASE DOMAIN-CONTAINING PROTEIN"/>
    <property type="match status" value="1"/>
</dbReference>
<evidence type="ECO:0000313" key="2">
    <source>
        <dbReference type="Proteomes" id="UP000472372"/>
    </source>
</evidence>
<name>A0A6S6VNL1_9PLEO</name>
<dbReference type="Gene3D" id="3.40.630.30">
    <property type="match status" value="1"/>
</dbReference>
<evidence type="ECO:0000313" key="1">
    <source>
        <dbReference type="EMBL" id="CAE6995485.1"/>
    </source>
</evidence>
<accession>A0A6S6VNL1</accession>
<protein>
    <submittedName>
        <fullName evidence="1">Acetyltransf 7 multi-domain protein</fullName>
    </submittedName>
</protein>
<dbReference type="CDD" id="cd04301">
    <property type="entry name" value="NAT_SF"/>
    <property type="match status" value="1"/>
</dbReference>
<gene>
    <name evidence="1" type="ORF">PTTW11_00112</name>
</gene>
<sequence>MASSHIFCNALPSDAGVIAAILALSWDSPFSQLQVASTDPHTLVAAITPRIAQQIADKSMLYHVARRRETQQVESVVQWTVPSGAADAAIEESAEQRDERQKFEDEVYYKSLPEYCNKRLVIEFSVALRTLRERVLCGRTHFLLENVATHPNHRRQGLAAQLIGHILSQADEQDVLVYLDTASDNSAVHLYKRLGFEEQGRQTITSLSRFVDEAELERSGVGNDHTRVTFVRYPITKA</sequence>
<dbReference type="EMBL" id="HG992977">
    <property type="protein sequence ID" value="CAE6995485.1"/>
    <property type="molecule type" value="Genomic_DNA"/>
</dbReference>
<dbReference type="AlphaFoldDB" id="A0A6S6VNL1"/>
<dbReference type="Proteomes" id="UP000472372">
    <property type="component" value="Chromosome 1"/>
</dbReference>
<proteinExistence type="predicted"/>
<organism evidence="1 2">
    <name type="scientific">Pyrenophora teres f. teres</name>
    <dbReference type="NCBI Taxonomy" id="97479"/>
    <lineage>
        <taxon>Eukaryota</taxon>
        <taxon>Fungi</taxon>
        <taxon>Dikarya</taxon>
        <taxon>Ascomycota</taxon>
        <taxon>Pezizomycotina</taxon>
        <taxon>Dothideomycetes</taxon>
        <taxon>Pleosporomycetidae</taxon>
        <taxon>Pleosporales</taxon>
        <taxon>Pleosporineae</taxon>
        <taxon>Pleosporaceae</taxon>
        <taxon>Pyrenophora</taxon>
    </lineage>
</organism>
<dbReference type="SUPFAM" id="SSF55729">
    <property type="entry name" value="Acyl-CoA N-acyltransferases (Nat)"/>
    <property type="match status" value="1"/>
</dbReference>
<dbReference type="InterPro" id="IPR016181">
    <property type="entry name" value="Acyl_CoA_acyltransferase"/>
</dbReference>
<dbReference type="InterPro" id="IPR000182">
    <property type="entry name" value="GNAT_dom"/>
</dbReference>
<reference evidence="1" key="1">
    <citation type="submission" date="2021-02" db="EMBL/GenBank/DDBJ databases">
        <authorList>
            <person name="Syme A R."/>
            <person name="Syme A R."/>
            <person name="Moolhuijzen P."/>
        </authorList>
    </citation>
    <scope>NUCLEOTIDE SEQUENCE</scope>
    <source>
        <strain evidence="1">W1-1</strain>
    </source>
</reference>
<dbReference type="InterPro" id="IPR052523">
    <property type="entry name" value="Trichothecene_AcTrans"/>
</dbReference>
<dbReference type="GO" id="GO:0016747">
    <property type="term" value="F:acyltransferase activity, transferring groups other than amino-acyl groups"/>
    <property type="evidence" value="ECO:0007669"/>
    <property type="project" value="InterPro"/>
</dbReference>
<dbReference type="PROSITE" id="PS51186">
    <property type="entry name" value="GNAT"/>
    <property type="match status" value="1"/>
</dbReference>
<dbReference type="Pfam" id="PF13508">
    <property type="entry name" value="Acetyltransf_7"/>
    <property type="match status" value="1"/>
</dbReference>
<dbReference type="PANTHER" id="PTHR42791">
    <property type="entry name" value="GNAT FAMILY ACETYLTRANSFERASE"/>
    <property type="match status" value="1"/>
</dbReference>